<dbReference type="OrthoDB" id="222550at2"/>
<dbReference type="SUPFAM" id="SSF48230">
    <property type="entry name" value="Chondroitin AC/alginate lyase"/>
    <property type="match status" value="1"/>
</dbReference>
<proteinExistence type="predicted"/>
<dbReference type="GO" id="GO:0042597">
    <property type="term" value="C:periplasmic space"/>
    <property type="evidence" value="ECO:0007669"/>
    <property type="project" value="InterPro"/>
</dbReference>
<gene>
    <name evidence="4" type="ORF">SAMN04488128_1011496</name>
</gene>
<dbReference type="EMBL" id="FUWZ01000001">
    <property type="protein sequence ID" value="SJZ75847.1"/>
    <property type="molecule type" value="Genomic_DNA"/>
</dbReference>
<accession>A0A1T4N9W3</accession>
<protein>
    <submittedName>
        <fullName evidence="4">Alginate lyase</fullName>
    </submittedName>
</protein>
<dbReference type="Gene3D" id="1.50.10.100">
    <property type="entry name" value="Chondroitin AC/alginate lyase"/>
    <property type="match status" value="1"/>
</dbReference>
<dbReference type="Gene3D" id="2.60.40.10">
    <property type="entry name" value="Immunoglobulins"/>
    <property type="match status" value="1"/>
</dbReference>
<organism evidence="4 5">
    <name type="scientific">Chitinophaga eiseniae</name>
    <dbReference type="NCBI Taxonomy" id="634771"/>
    <lineage>
        <taxon>Bacteria</taxon>
        <taxon>Pseudomonadati</taxon>
        <taxon>Bacteroidota</taxon>
        <taxon>Chitinophagia</taxon>
        <taxon>Chitinophagales</taxon>
        <taxon>Chitinophagaceae</taxon>
        <taxon>Chitinophaga</taxon>
    </lineage>
</organism>
<name>A0A1T4N9W3_9BACT</name>
<dbReference type="AlphaFoldDB" id="A0A1T4N9W3"/>
<reference evidence="5" key="1">
    <citation type="submission" date="2017-02" db="EMBL/GenBank/DDBJ databases">
        <authorList>
            <person name="Varghese N."/>
            <person name="Submissions S."/>
        </authorList>
    </citation>
    <scope>NUCLEOTIDE SEQUENCE [LARGE SCALE GENOMIC DNA]</scope>
    <source>
        <strain evidence="5">DSM 22224</strain>
    </source>
</reference>
<dbReference type="GO" id="GO:0016829">
    <property type="term" value="F:lyase activity"/>
    <property type="evidence" value="ECO:0007669"/>
    <property type="project" value="UniProtKB-KW"/>
</dbReference>
<keyword evidence="2 4" id="KW-0456">Lyase</keyword>
<dbReference type="InterPro" id="IPR013783">
    <property type="entry name" value="Ig-like_fold"/>
</dbReference>
<dbReference type="RefSeq" id="WP_078668096.1">
    <property type="nucleotide sequence ID" value="NZ_FUWZ01000001.1"/>
</dbReference>
<evidence type="ECO:0000259" key="3">
    <source>
        <dbReference type="Pfam" id="PF05426"/>
    </source>
</evidence>
<dbReference type="InterPro" id="IPR008397">
    <property type="entry name" value="Alginate_lyase_dom"/>
</dbReference>
<keyword evidence="5" id="KW-1185">Reference proteome</keyword>
<evidence type="ECO:0000256" key="1">
    <source>
        <dbReference type="ARBA" id="ARBA00022729"/>
    </source>
</evidence>
<dbReference type="Pfam" id="PF05426">
    <property type="entry name" value="Alginate_lyase"/>
    <property type="match status" value="1"/>
</dbReference>
<sequence>MSKVFVLSVFFLFFTGTQNTVSAQAPVFVHPGLLHSREDLQRMGAAVARKRSPIYEGYLVFEKSFFSHYNYPTKGPLAVVGRNPTVGQADYDSDANAAYQNALMWAVTGDKRYAQTAIRIIDAWSGMLQSITGRDAVLMAGLGPFKMINAAEIIRYSDAGWSDVAVKRAEQHFLRVIYPVVAEFAPFANGNWDDAALKTVMAIGIFCNDHEIFEKAVRYYVNGWGNGSLPHYVMDDTGQVQETGRDQAHTQLGIGMLAECCEMAWHQGLNLYAYADNRLLKGFEYTAKYNLGYNDVPYTPMPDRTGKYHHMRPSEIARGNLRAVYEQVYNHYVHRVGLPAPFTKAAAEKLRPEGPGLPGADHPGYGTLLYSIDPAIDKTGELSLSAERPAGLVLTAGSDVTVLRWVALRGVSSYIIKRAENKEGPYKKVGIVAGNSFSDSSMKRGVVSYYTVAGIRDGEASEASLPVSLAGGGLPEGWWNSDVGKTVKAGYAQYDGDLIRIEAGGSFADTLPEAVNYTYRKLKKKTALTIMICPQPSSQFTTVGLMIRSDLQPGGPFTALMLYPGKTKEIEAPRWMTQLMQRSDSGAAVSVVAQQPLREPAVTYGRLTGPYWLRVTRSGNIITGLGSYDGLKWEQLGTVRWPARKQVLIGIAAAANIAATTTVRVRLQ</sequence>
<dbReference type="Proteomes" id="UP000190367">
    <property type="component" value="Unassembled WGS sequence"/>
</dbReference>
<feature type="domain" description="Alginate lyase" evidence="3">
    <location>
        <begin position="91"/>
        <end position="289"/>
    </location>
</feature>
<keyword evidence="1" id="KW-0732">Signal</keyword>
<dbReference type="Gene3D" id="2.60.120.200">
    <property type="match status" value="1"/>
</dbReference>
<evidence type="ECO:0000313" key="5">
    <source>
        <dbReference type="Proteomes" id="UP000190367"/>
    </source>
</evidence>
<dbReference type="STRING" id="634771.SAMN04488128_1011496"/>
<evidence type="ECO:0000313" key="4">
    <source>
        <dbReference type="EMBL" id="SJZ75847.1"/>
    </source>
</evidence>
<evidence type="ECO:0000256" key="2">
    <source>
        <dbReference type="ARBA" id="ARBA00023239"/>
    </source>
</evidence>
<dbReference type="InterPro" id="IPR008929">
    <property type="entry name" value="Chondroitin_lyas"/>
</dbReference>